<dbReference type="AlphaFoldDB" id="A0AAD7A0Y8"/>
<feature type="region of interest" description="Disordered" evidence="1">
    <location>
        <begin position="1"/>
        <end position="44"/>
    </location>
</feature>
<proteinExistence type="predicted"/>
<organism evidence="2 3">
    <name type="scientific">Mycena albidolilacea</name>
    <dbReference type="NCBI Taxonomy" id="1033008"/>
    <lineage>
        <taxon>Eukaryota</taxon>
        <taxon>Fungi</taxon>
        <taxon>Dikarya</taxon>
        <taxon>Basidiomycota</taxon>
        <taxon>Agaricomycotina</taxon>
        <taxon>Agaricomycetes</taxon>
        <taxon>Agaricomycetidae</taxon>
        <taxon>Agaricales</taxon>
        <taxon>Marasmiineae</taxon>
        <taxon>Mycenaceae</taxon>
        <taxon>Mycena</taxon>
    </lineage>
</organism>
<evidence type="ECO:0000256" key="1">
    <source>
        <dbReference type="SAM" id="MobiDB-lite"/>
    </source>
</evidence>
<accession>A0AAD7A0Y8</accession>
<sequence length="107" mass="11077">MALLFAMGTAGSAGPSGVGRDEVKAAQARTSPSGSACGGIAGSSATRQWRRRWMAAEPREERGGGSHVSGVIVGWGGFASGSREIALGGIGSCWQQWRRLLARFGQQ</sequence>
<name>A0AAD7A0Y8_9AGAR</name>
<reference evidence="2" key="1">
    <citation type="submission" date="2023-03" db="EMBL/GenBank/DDBJ databases">
        <title>Massive genome expansion in bonnet fungi (Mycena s.s.) driven by repeated elements and novel gene families across ecological guilds.</title>
        <authorList>
            <consortium name="Lawrence Berkeley National Laboratory"/>
            <person name="Harder C.B."/>
            <person name="Miyauchi S."/>
            <person name="Viragh M."/>
            <person name="Kuo A."/>
            <person name="Thoen E."/>
            <person name="Andreopoulos B."/>
            <person name="Lu D."/>
            <person name="Skrede I."/>
            <person name="Drula E."/>
            <person name="Henrissat B."/>
            <person name="Morin E."/>
            <person name="Kohler A."/>
            <person name="Barry K."/>
            <person name="LaButti K."/>
            <person name="Morin E."/>
            <person name="Salamov A."/>
            <person name="Lipzen A."/>
            <person name="Mereny Z."/>
            <person name="Hegedus B."/>
            <person name="Baldrian P."/>
            <person name="Stursova M."/>
            <person name="Weitz H."/>
            <person name="Taylor A."/>
            <person name="Grigoriev I.V."/>
            <person name="Nagy L.G."/>
            <person name="Martin F."/>
            <person name="Kauserud H."/>
        </authorList>
    </citation>
    <scope>NUCLEOTIDE SEQUENCE</scope>
    <source>
        <strain evidence="2">CBHHK002</strain>
    </source>
</reference>
<gene>
    <name evidence="2" type="ORF">DFH08DRAFT_809087</name>
</gene>
<dbReference type="Proteomes" id="UP001218218">
    <property type="component" value="Unassembled WGS sequence"/>
</dbReference>
<dbReference type="EMBL" id="JARIHO010000019">
    <property type="protein sequence ID" value="KAJ7347328.1"/>
    <property type="molecule type" value="Genomic_DNA"/>
</dbReference>
<evidence type="ECO:0000313" key="2">
    <source>
        <dbReference type="EMBL" id="KAJ7347328.1"/>
    </source>
</evidence>
<comment type="caution">
    <text evidence="2">The sequence shown here is derived from an EMBL/GenBank/DDBJ whole genome shotgun (WGS) entry which is preliminary data.</text>
</comment>
<keyword evidence="3" id="KW-1185">Reference proteome</keyword>
<protein>
    <submittedName>
        <fullName evidence="2">Uncharacterized protein</fullName>
    </submittedName>
</protein>
<evidence type="ECO:0000313" key="3">
    <source>
        <dbReference type="Proteomes" id="UP001218218"/>
    </source>
</evidence>